<proteinExistence type="predicted"/>
<reference evidence="1" key="1">
    <citation type="submission" date="2021-03" db="EMBL/GenBank/DDBJ databases">
        <title>Proteiniclasticum marinus sp. nov., isolated from tidal flat sediment.</title>
        <authorList>
            <person name="Namirimu T."/>
            <person name="Yang J.-A."/>
            <person name="Yang S.-H."/>
            <person name="Kim Y.-J."/>
            <person name="Kwon K.K."/>
        </authorList>
    </citation>
    <scope>NUCLEOTIDE SEQUENCE</scope>
    <source>
        <strain evidence="1">SCR006</strain>
    </source>
</reference>
<dbReference type="AlphaFoldDB" id="A0A939H647"/>
<comment type="caution">
    <text evidence="1">The sequence shown here is derived from an EMBL/GenBank/DDBJ whole genome shotgun (WGS) entry which is preliminary data.</text>
</comment>
<sequence>MEYKYKTIREILEKYEEDQLMDALDYMHLEFEEDAEETELISILEEGLRQYGIELFYMLGHDDLTHLSRMKENHGRFTFRDSEDPSAGPPEELMEIMGLMDLCLVYPEMDEENPELITVHVSKEFLDLFESFLVPERLSMAGYLDEAAKIIKGALYYYGALELDKLHEIVMKNHGNMDRKLFNRVLSYRHSLTHEYESVYMEDKEYIVDADFENFYEIEDTLSWNRGQGYKEFERPDFLEAGDPLYVEKEEEYDEIYDYFYDKFTISEDVKKKYSHIPDDFYYSYFIELLLDLGRKAGETDEVVEAFLEEMEFSSEEEKREGRKLVMDYLNKVSRWDNLGFANDEMPKLKLDNQNVVHMKAYLGKKKK</sequence>
<name>A0A939H647_9CLOT</name>
<protein>
    <submittedName>
        <fullName evidence="1">Uncharacterized protein</fullName>
    </submittedName>
</protein>
<accession>A0A939H647</accession>
<evidence type="ECO:0000313" key="2">
    <source>
        <dbReference type="Proteomes" id="UP000664218"/>
    </source>
</evidence>
<dbReference type="Proteomes" id="UP000664218">
    <property type="component" value="Unassembled WGS sequence"/>
</dbReference>
<gene>
    <name evidence="1" type="ORF">J3A84_07890</name>
</gene>
<organism evidence="1 2">
    <name type="scientific">Proteiniclasticum aestuarii</name>
    <dbReference type="NCBI Taxonomy" id="2817862"/>
    <lineage>
        <taxon>Bacteria</taxon>
        <taxon>Bacillati</taxon>
        <taxon>Bacillota</taxon>
        <taxon>Clostridia</taxon>
        <taxon>Eubacteriales</taxon>
        <taxon>Clostridiaceae</taxon>
        <taxon>Proteiniclasticum</taxon>
    </lineage>
</organism>
<evidence type="ECO:0000313" key="1">
    <source>
        <dbReference type="EMBL" id="MBO1264947.1"/>
    </source>
</evidence>
<dbReference type="RefSeq" id="WP_207599469.1">
    <property type="nucleotide sequence ID" value="NZ_JAFNJU010000005.1"/>
</dbReference>
<keyword evidence="2" id="KW-1185">Reference proteome</keyword>
<dbReference type="EMBL" id="JAFNJU010000005">
    <property type="protein sequence ID" value="MBO1264947.1"/>
    <property type="molecule type" value="Genomic_DNA"/>
</dbReference>